<reference evidence="2 3" key="1">
    <citation type="submission" date="2020-01" db="EMBL/GenBank/DDBJ databases">
        <title>Draft genome sequence of Cand. Neptunochlamydia vexilliferae K9.</title>
        <authorList>
            <person name="Schulz F."/>
            <person name="Koestlbacher S."/>
            <person name="Wascher F."/>
            <person name="Pizzetti I."/>
            <person name="Horn M."/>
        </authorList>
    </citation>
    <scope>NUCLEOTIDE SEQUENCE [LARGE SCALE GENOMIC DNA]</scope>
    <source>
        <strain evidence="2 3">K9</strain>
    </source>
</reference>
<name>A0ABS0AZB1_9BACT</name>
<feature type="region of interest" description="Disordered" evidence="1">
    <location>
        <begin position="1"/>
        <end position="31"/>
    </location>
</feature>
<dbReference type="EMBL" id="JAAEJV010000024">
    <property type="protein sequence ID" value="MBF5059471.1"/>
    <property type="molecule type" value="Genomic_DNA"/>
</dbReference>
<sequence>MRRGQAPCCPLELQPGKPNRPSSGGRAKHCSAPRSDQFCIAILKPWTLHDAAFLRLRLRSCVGSVNFFVIPKQAQELVLGNAKAVEIRRS</sequence>
<dbReference type="Proteomes" id="UP001194714">
    <property type="component" value="Unassembled WGS sequence"/>
</dbReference>
<gene>
    <name evidence="2" type="ORF">NEPTK9_000985</name>
</gene>
<keyword evidence="3" id="KW-1185">Reference proteome</keyword>
<accession>A0ABS0AZB1</accession>
<evidence type="ECO:0000256" key="1">
    <source>
        <dbReference type="SAM" id="MobiDB-lite"/>
    </source>
</evidence>
<evidence type="ECO:0000313" key="3">
    <source>
        <dbReference type="Proteomes" id="UP001194714"/>
    </source>
</evidence>
<comment type="caution">
    <text evidence="2">The sequence shown here is derived from an EMBL/GenBank/DDBJ whole genome shotgun (WGS) entry which is preliminary data.</text>
</comment>
<protein>
    <submittedName>
        <fullName evidence="2">Uncharacterized protein</fullName>
    </submittedName>
</protein>
<organism evidence="2 3">
    <name type="scientific">Candidatus Neptunichlamydia vexilliferae</name>
    <dbReference type="NCBI Taxonomy" id="1651774"/>
    <lineage>
        <taxon>Bacteria</taxon>
        <taxon>Pseudomonadati</taxon>
        <taxon>Chlamydiota</taxon>
        <taxon>Chlamydiia</taxon>
        <taxon>Parachlamydiales</taxon>
        <taxon>Simkaniaceae</taxon>
        <taxon>Candidatus Neptunichlamydia</taxon>
    </lineage>
</organism>
<proteinExistence type="predicted"/>
<evidence type="ECO:0000313" key="2">
    <source>
        <dbReference type="EMBL" id="MBF5059471.1"/>
    </source>
</evidence>